<evidence type="ECO:0000313" key="3">
    <source>
        <dbReference type="EMBL" id="GAA1693142.1"/>
    </source>
</evidence>
<name>A0ABN2HT76_9ACTN</name>
<accession>A0ABN2HT76</accession>
<proteinExistence type="inferred from homology"/>
<reference evidence="3 4" key="1">
    <citation type="journal article" date="2019" name="Int. J. Syst. Evol. Microbiol.">
        <title>The Global Catalogue of Microorganisms (GCM) 10K type strain sequencing project: providing services to taxonomists for standard genome sequencing and annotation.</title>
        <authorList>
            <consortium name="The Broad Institute Genomics Platform"/>
            <consortium name="The Broad Institute Genome Sequencing Center for Infectious Disease"/>
            <person name="Wu L."/>
            <person name="Ma J."/>
        </authorList>
    </citation>
    <scope>NUCLEOTIDE SEQUENCE [LARGE SCALE GENOMIC DNA]</scope>
    <source>
        <strain evidence="3 4">JCM 14718</strain>
    </source>
</reference>
<keyword evidence="4" id="KW-1185">Reference proteome</keyword>
<dbReference type="Pfam" id="PF01337">
    <property type="entry name" value="Barstar"/>
    <property type="match status" value="1"/>
</dbReference>
<dbReference type="EMBL" id="BAAANY010000019">
    <property type="protein sequence ID" value="GAA1693142.1"/>
    <property type="molecule type" value="Genomic_DNA"/>
</dbReference>
<dbReference type="Proteomes" id="UP001500618">
    <property type="component" value="Unassembled WGS sequence"/>
</dbReference>
<evidence type="ECO:0000256" key="1">
    <source>
        <dbReference type="ARBA" id="ARBA00006845"/>
    </source>
</evidence>
<organism evidence="3 4">
    <name type="scientific">Fodinicola feengrottensis</name>
    <dbReference type="NCBI Taxonomy" id="435914"/>
    <lineage>
        <taxon>Bacteria</taxon>
        <taxon>Bacillati</taxon>
        <taxon>Actinomycetota</taxon>
        <taxon>Actinomycetes</taxon>
        <taxon>Mycobacteriales</taxon>
        <taxon>Fodinicola</taxon>
    </lineage>
</organism>
<feature type="domain" description="Barstar (barnase inhibitor)" evidence="2">
    <location>
        <begin position="38"/>
        <end position="101"/>
    </location>
</feature>
<evidence type="ECO:0000259" key="2">
    <source>
        <dbReference type="Pfam" id="PF01337"/>
    </source>
</evidence>
<dbReference type="Gene3D" id="3.30.370.10">
    <property type="entry name" value="Barstar-like"/>
    <property type="match status" value="1"/>
</dbReference>
<comment type="similarity">
    <text evidence="1">Belongs to the barstar family.</text>
</comment>
<comment type="caution">
    <text evidence="3">The sequence shown here is derived from an EMBL/GenBank/DDBJ whole genome shotgun (WGS) entry which is preliminary data.</text>
</comment>
<dbReference type="InterPro" id="IPR035905">
    <property type="entry name" value="Barstar-like_sf"/>
</dbReference>
<dbReference type="SUPFAM" id="SSF52038">
    <property type="entry name" value="Barstar-related"/>
    <property type="match status" value="1"/>
</dbReference>
<dbReference type="RefSeq" id="WP_344312734.1">
    <property type="nucleotide sequence ID" value="NZ_BAAANY010000019.1"/>
</dbReference>
<gene>
    <name evidence="3" type="ORF">GCM10009765_48140</name>
</gene>
<protein>
    <recommendedName>
        <fullName evidence="2">Barstar (barnase inhibitor) domain-containing protein</fullName>
    </recommendedName>
</protein>
<evidence type="ECO:0000313" key="4">
    <source>
        <dbReference type="Proteomes" id="UP001500618"/>
    </source>
</evidence>
<sequence>MSVPDFSQRVAPWVLVAPRRSFEIASRLAALSDAGGIVRRVDGERMRSERDLFREFAVNLKFPSYFGYNWDALIDCFDNLHGDWHGDRDIAVVVENVDALINIEYLPLLVSALYQGSVKAAEEVDLDGDLLDRDPVALHFVLELQPELRRNFISRMAERNRAIVPEDPYMLVE</sequence>
<dbReference type="InterPro" id="IPR000468">
    <property type="entry name" value="Barstar"/>
</dbReference>